<evidence type="ECO:0000259" key="2">
    <source>
        <dbReference type="Pfam" id="PF04909"/>
    </source>
</evidence>
<dbReference type="PANTHER" id="PTHR43569">
    <property type="entry name" value="AMIDOHYDROLASE"/>
    <property type="match status" value="1"/>
</dbReference>
<reference evidence="3 4" key="1">
    <citation type="submission" date="2019-11" db="EMBL/GenBank/DDBJ databases">
        <title>P. haliotis isolates from Z. marina roots.</title>
        <authorList>
            <person name="Cohen M."/>
            <person name="Jospin G."/>
            <person name="Eisen J.A."/>
            <person name="Coil D.A."/>
        </authorList>
    </citation>
    <scope>NUCLEOTIDE SEQUENCE [LARGE SCALE GENOMIC DNA]</scope>
    <source>
        <strain evidence="3 4">UCD-MCMsp1aY</strain>
    </source>
</reference>
<proteinExistence type="inferred from homology"/>
<keyword evidence="3" id="KW-0378">Hydrolase</keyword>
<dbReference type="EMBL" id="WOCD01000001">
    <property type="protein sequence ID" value="MUH71609.1"/>
    <property type="molecule type" value="Genomic_DNA"/>
</dbReference>
<keyword evidence="4" id="KW-1185">Reference proteome</keyword>
<dbReference type="SUPFAM" id="SSF51556">
    <property type="entry name" value="Metallo-dependent hydrolases"/>
    <property type="match status" value="1"/>
</dbReference>
<accession>A0A6N8F868</accession>
<evidence type="ECO:0000313" key="3">
    <source>
        <dbReference type="EMBL" id="MUH71609.1"/>
    </source>
</evidence>
<feature type="domain" description="Amidohydrolase-related" evidence="2">
    <location>
        <begin position="5"/>
        <end position="292"/>
    </location>
</feature>
<name>A0A6N8F868_9GAMM</name>
<comment type="similarity">
    <text evidence="1">Belongs to the metallo-dependent hydrolases superfamily.</text>
</comment>
<dbReference type="InterPro" id="IPR052350">
    <property type="entry name" value="Metallo-dep_Lactonases"/>
</dbReference>
<dbReference type="InterPro" id="IPR006680">
    <property type="entry name" value="Amidohydro-rel"/>
</dbReference>
<comment type="caution">
    <text evidence="3">The sequence shown here is derived from an EMBL/GenBank/DDBJ whole genome shotgun (WGS) entry which is preliminary data.</text>
</comment>
<dbReference type="OrthoDB" id="9787654at2"/>
<gene>
    <name evidence="3" type="ORF">GNP35_03290</name>
</gene>
<dbReference type="Pfam" id="PF04909">
    <property type="entry name" value="Amidohydro_2"/>
    <property type="match status" value="1"/>
</dbReference>
<evidence type="ECO:0000256" key="1">
    <source>
        <dbReference type="ARBA" id="ARBA00038310"/>
    </source>
</evidence>
<organism evidence="3 4">
    <name type="scientific">Psychrosphaera haliotis</name>
    <dbReference type="NCBI Taxonomy" id="555083"/>
    <lineage>
        <taxon>Bacteria</taxon>
        <taxon>Pseudomonadati</taxon>
        <taxon>Pseudomonadota</taxon>
        <taxon>Gammaproteobacteria</taxon>
        <taxon>Alteromonadales</taxon>
        <taxon>Pseudoalteromonadaceae</taxon>
        <taxon>Psychrosphaera</taxon>
    </lineage>
</organism>
<dbReference type="Proteomes" id="UP000439994">
    <property type="component" value="Unassembled WGS sequence"/>
</dbReference>
<dbReference type="InterPro" id="IPR032466">
    <property type="entry name" value="Metal_Hydrolase"/>
</dbReference>
<dbReference type="AlphaFoldDB" id="A0A6N8F868"/>
<sequence>MKISDPHLHLFDLVKGEYQWLKPEYPPFWSDKSKINRDFSEQNLIVFEQFELSSFVHIEAGFNNEHPSQEVEWLEKTVTKPFKSIATANLLLEPEEFKSQISELKLYSSVAGVRHILDENAVAILNSANCLGNLSYLESQNLIFELQANLFDILIVDSITKSLSSLPLGDLKVVINHAGFPPSDPNHNKDEWANWLAGIKRLSAFSNVSIKCSGWEMSNRNYTLAAMELKIKSVINVFGIERVMMASNFPLCTFSKTYAEYWQNIVLVLNNLNIPQAHQQKLLHDNAVAFYFK</sequence>
<evidence type="ECO:0000313" key="4">
    <source>
        <dbReference type="Proteomes" id="UP000439994"/>
    </source>
</evidence>
<protein>
    <submittedName>
        <fullName evidence="3">Amidohydrolase family protein</fullName>
    </submittedName>
</protein>
<dbReference type="GO" id="GO:0016787">
    <property type="term" value="F:hydrolase activity"/>
    <property type="evidence" value="ECO:0007669"/>
    <property type="project" value="UniProtKB-KW"/>
</dbReference>
<dbReference type="RefSeq" id="WP_155694469.1">
    <property type="nucleotide sequence ID" value="NZ_WOCD01000001.1"/>
</dbReference>
<dbReference type="Gene3D" id="3.20.20.140">
    <property type="entry name" value="Metal-dependent hydrolases"/>
    <property type="match status" value="1"/>
</dbReference>
<dbReference type="PANTHER" id="PTHR43569:SF2">
    <property type="entry name" value="AMIDOHYDROLASE-RELATED DOMAIN-CONTAINING PROTEIN"/>
    <property type="match status" value="1"/>
</dbReference>